<dbReference type="Proteomes" id="UP001177744">
    <property type="component" value="Unassembled WGS sequence"/>
</dbReference>
<feature type="non-terminal residue" evidence="1">
    <location>
        <position position="172"/>
    </location>
</feature>
<proteinExistence type="predicted"/>
<keyword evidence="2" id="KW-1185">Reference proteome</keyword>
<comment type="caution">
    <text evidence="1">The sequence shown here is derived from an EMBL/GenBank/DDBJ whole genome shotgun (WGS) entry which is preliminary data.</text>
</comment>
<evidence type="ECO:0000313" key="2">
    <source>
        <dbReference type="Proteomes" id="UP001177744"/>
    </source>
</evidence>
<accession>A0AA40LUZ1</accession>
<dbReference type="EMBL" id="JAULJE010000003">
    <property type="protein sequence ID" value="KAK1344837.1"/>
    <property type="molecule type" value="Genomic_DNA"/>
</dbReference>
<name>A0AA40LUZ1_CNENI</name>
<sequence length="172" mass="19509">MVMSRLVMVCLKISPMRKGRCHVHQIWKMMKIMTREVHTNDLKEVVNKLIPDCTGKDRKGLPIYDAFNIYIDFREEGRGERDRNISDERESLISCLLHAPYWGSSLQPKHVLLTGIKPGTLQSAGPDALSTEPNQLGPYDAFVRKVSMFELGKLMELHHEGSDSGKATKDEA</sequence>
<dbReference type="AlphaFoldDB" id="A0AA40LUZ1"/>
<organism evidence="1 2">
    <name type="scientific">Cnephaeus nilssonii</name>
    <name type="common">Northern bat</name>
    <name type="synonym">Eptesicus nilssonii</name>
    <dbReference type="NCBI Taxonomy" id="3371016"/>
    <lineage>
        <taxon>Eukaryota</taxon>
        <taxon>Metazoa</taxon>
        <taxon>Chordata</taxon>
        <taxon>Craniata</taxon>
        <taxon>Vertebrata</taxon>
        <taxon>Euteleostomi</taxon>
        <taxon>Mammalia</taxon>
        <taxon>Eutheria</taxon>
        <taxon>Laurasiatheria</taxon>
        <taxon>Chiroptera</taxon>
        <taxon>Yangochiroptera</taxon>
        <taxon>Vespertilionidae</taxon>
        <taxon>Cnephaeus</taxon>
    </lineage>
</organism>
<reference evidence="1" key="1">
    <citation type="submission" date="2023-06" db="EMBL/GenBank/DDBJ databases">
        <title>Reference genome for the Northern bat (Eptesicus nilssonii), a most northern bat species.</title>
        <authorList>
            <person name="Laine V.N."/>
            <person name="Pulliainen A.T."/>
            <person name="Lilley T.M."/>
        </authorList>
    </citation>
    <scope>NUCLEOTIDE SEQUENCE</scope>
    <source>
        <strain evidence="1">BLF_Eptnil</strain>
        <tissue evidence="1">Kidney</tissue>
    </source>
</reference>
<protein>
    <submittedName>
        <fullName evidence="1">Uncharacterized protein</fullName>
    </submittedName>
</protein>
<gene>
    <name evidence="1" type="ORF">QTO34_013541</name>
</gene>
<evidence type="ECO:0000313" key="1">
    <source>
        <dbReference type="EMBL" id="KAK1344837.1"/>
    </source>
</evidence>